<reference evidence="9" key="1">
    <citation type="journal article" date="2019" name="Int. J. Syst. Evol. Microbiol.">
        <title>The Global Catalogue of Microorganisms (GCM) 10K type strain sequencing project: providing services to taxonomists for standard genome sequencing and annotation.</title>
        <authorList>
            <consortium name="The Broad Institute Genomics Platform"/>
            <consortium name="The Broad Institute Genome Sequencing Center for Infectious Disease"/>
            <person name="Wu L."/>
            <person name="Ma J."/>
        </authorList>
    </citation>
    <scope>NUCLEOTIDE SEQUENCE [LARGE SCALE GENOMIC DNA]</scope>
    <source>
        <strain evidence="9">JCM 17906</strain>
    </source>
</reference>
<dbReference type="Pfam" id="PF02653">
    <property type="entry name" value="BPD_transp_2"/>
    <property type="match status" value="1"/>
</dbReference>
<dbReference type="CDD" id="cd06581">
    <property type="entry name" value="TM_PBP1_LivM_like"/>
    <property type="match status" value="1"/>
</dbReference>
<accession>A0ABP8S2V4</accession>
<evidence type="ECO:0000256" key="5">
    <source>
        <dbReference type="ARBA" id="ARBA00023136"/>
    </source>
</evidence>
<feature type="transmembrane region" description="Helical" evidence="7">
    <location>
        <begin position="102"/>
        <end position="121"/>
    </location>
</feature>
<feature type="transmembrane region" description="Helical" evidence="7">
    <location>
        <begin position="33"/>
        <end position="52"/>
    </location>
</feature>
<comment type="caution">
    <text evidence="8">The sequence shown here is derived from an EMBL/GenBank/DDBJ whole genome shotgun (WGS) entry which is preliminary data.</text>
</comment>
<feature type="transmembrane region" description="Helical" evidence="7">
    <location>
        <begin position="217"/>
        <end position="237"/>
    </location>
</feature>
<feature type="transmembrane region" description="Helical" evidence="7">
    <location>
        <begin position="7"/>
        <end position="27"/>
    </location>
</feature>
<feature type="transmembrane region" description="Helical" evidence="7">
    <location>
        <begin position="167"/>
        <end position="185"/>
    </location>
</feature>
<evidence type="ECO:0000256" key="1">
    <source>
        <dbReference type="ARBA" id="ARBA00004651"/>
    </source>
</evidence>
<evidence type="ECO:0000256" key="3">
    <source>
        <dbReference type="ARBA" id="ARBA00022692"/>
    </source>
</evidence>
<evidence type="ECO:0000256" key="6">
    <source>
        <dbReference type="SAM" id="MobiDB-lite"/>
    </source>
</evidence>
<comment type="subcellular location">
    <subcellularLocation>
        <location evidence="1">Cell membrane</location>
        <topology evidence="1">Multi-pass membrane protein</topology>
    </subcellularLocation>
</comment>
<keyword evidence="9" id="KW-1185">Reference proteome</keyword>
<dbReference type="EMBL" id="BAABGT010000119">
    <property type="protein sequence ID" value="GAA4559379.1"/>
    <property type="molecule type" value="Genomic_DNA"/>
</dbReference>
<proteinExistence type="predicted"/>
<keyword evidence="3 7" id="KW-0812">Transmembrane</keyword>
<organism evidence="8 9">
    <name type="scientific">Pseudonocardia xishanensis</name>
    <dbReference type="NCBI Taxonomy" id="630995"/>
    <lineage>
        <taxon>Bacteria</taxon>
        <taxon>Bacillati</taxon>
        <taxon>Actinomycetota</taxon>
        <taxon>Actinomycetes</taxon>
        <taxon>Pseudonocardiales</taxon>
        <taxon>Pseudonocardiaceae</taxon>
        <taxon>Pseudonocardia</taxon>
    </lineage>
</organism>
<feature type="transmembrane region" description="Helical" evidence="7">
    <location>
        <begin position="128"/>
        <end position="147"/>
    </location>
</feature>
<dbReference type="RefSeq" id="WP_345427286.1">
    <property type="nucleotide sequence ID" value="NZ_BAABGT010000119.1"/>
</dbReference>
<evidence type="ECO:0000313" key="9">
    <source>
        <dbReference type="Proteomes" id="UP001501598"/>
    </source>
</evidence>
<dbReference type="InterPro" id="IPR001851">
    <property type="entry name" value="ABC_transp_permease"/>
</dbReference>
<keyword evidence="5 7" id="KW-0472">Membrane</keyword>
<feature type="transmembrane region" description="Helical" evidence="7">
    <location>
        <begin position="249"/>
        <end position="279"/>
    </location>
</feature>
<feature type="transmembrane region" description="Helical" evidence="7">
    <location>
        <begin position="64"/>
        <end position="82"/>
    </location>
</feature>
<evidence type="ECO:0000256" key="2">
    <source>
        <dbReference type="ARBA" id="ARBA00022475"/>
    </source>
</evidence>
<protein>
    <submittedName>
        <fullName evidence="8">Branched-chain amino acid ABC transporter permease</fullName>
    </submittedName>
</protein>
<sequence length="365" mass="37203">MNRLRGLGVPVALFLGVVVVALLSTTGPAAVERLAVTGLVNLVLVIGLYVFVGNSGVWSFGHMSFALVGGYVAGLLALAARLKDQLLPDAPELVRELTAPPFVAVLVGGLVAALVAAVVAVPLSRIGGLAAGLATVSLLIALSVVAAQWQSVTRGQKGLSSIPTSTTMWVALAWVLVALLSAWGYQRSSFGVRLRASKSDEVAASAAGISVSVQRGVAFVLSGFLTGIGGALFALQLGSINPDVFYLDATFLIITMLVLGGAASLTGAVTGSIVVSVLAEVLRRTEGGSLFGLDVPARPGLADVVLGVVLVMMLLRAPSGITGGRELGTPRRRNHARATVTGTGLEPISVAGAPSSPVPHREDRP</sequence>
<dbReference type="PANTHER" id="PTHR30482">
    <property type="entry name" value="HIGH-AFFINITY BRANCHED-CHAIN AMINO ACID TRANSPORT SYSTEM PERMEASE"/>
    <property type="match status" value="1"/>
</dbReference>
<evidence type="ECO:0000256" key="4">
    <source>
        <dbReference type="ARBA" id="ARBA00022989"/>
    </source>
</evidence>
<dbReference type="InterPro" id="IPR043428">
    <property type="entry name" value="LivM-like"/>
</dbReference>
<name>A0ABP8S2V4_9PSEU</name>
<evidence type="ECO:0000256" key="7">
    <source>
        <dbReference type="SAM" id="Phobius"/>
    </source>
</evidence>
<dbReference type="Proteomes" id="UP001501598">
    <property type="component" value="Unassembled WGS sequence"/>
</dbReference>
<keyword evidence="4 7" id="KW-1133">Transmembrane helix</keyword>
<evidence type="ECO:0000313" key="8">
    <source>
        <dbReference type="EMBL" id="GAA4559379.1"/>
    </source>
</evidence>
<gene>
    <name evidence="8" type="ORF">GCM10023175_67210</name>
</gene>
<dbReference type="PANTHER" id="PTHR30482:SF10">
    <property type="entry name" value="HIGH-AFFINITY BRANCHED-CHAIN AMINO ACID TRANSPORT PROTEIN BRAE"/>
    <property type="match status" value="1"/>
</dbReference>
<keyword evidence="2" id="KW-1003">Cell membrane</keyword>
<feature type="region of interest" description="Disordered" evidence="6">
    <location>
        <begin position="346"/>
        <end position="365"/>
    </location>
</feature>